<evidence type="ECO:0000256" key="1">
    <source>
        <dbReference type="SAM" id="Phobius"/>
    </source>
</evidence>
<accession>A0A0A3J3I1</accession>
<dbReference type="OrthoDB" id="2373222at2"/>
<feature type="transmembrane region" description="Helical" evidence="1">
    <location>
        <begin position="38"/>
        <end position="56"/>
    </location>
</feature>
<comment type="caution">
    <text evidence="2">The sequence shown here is derived from an EMBL/GenBank/DDBJ whole genome shotgun (WGS) entry which is preliminary data.</text>
</comment>
<feature type="transmembrane region" description="Helical" evidence="1">
    <location>
        <begin position="12"/>
        <end position="32"/>
    </location>
</feature>
<dbReference type="STRING" id="1220589.CD32_19830"/>
<evidence type="ECO:0008006" key="4">
    <source>
        <dbReference type="Google" id="ProtNLM"/>
    </source>
</evidence>
<dbReference type="EMBL" id="JPVP01000060">
    <property type="protein sequence ID" value="KGR81607.1"/>
    <property type="molecule type" value="Genomic_DNA"/>
</dbReference>
<dbReference type="InterPro" id="IPR014194">
    <property type="entry name" value="Spore_III_AE"/>
</dbReference>
<dbReference type="RefSeq" id="WP_036158137.1">
    <property type="nucleotide sequence ID" value="NZ_AVCX01000001.1"/>
</dbReference>
<dbReference type="eggNOG" id="ENOG502Z7PW">
    <property type="taxonomic scope" value="Bacteria"/>
</dbReference>
<keyword evidence="1" id="KW-0812">Transmembrane</keyword>
<keyword evidence="1" id="KW-1133">Transmembrane helix</keyword>
<dbReference type="Proteomes" id="UP000030437">
    <property type="component" value="Unassembled WGS sequence"/>
</dbReference>
<feature type="transmembrane region" description="Helical" evidence="1">
    <location>
        <begin position="93"/>
        <end position="111"/>
    </location>
</feature>
<feature type="transmembrane region" description="Helical" evidence="1">
    <location>
        <begin position="148"/>
        <end position="173"/>
    </location>
</feature>
<sequence length="299" mass="32891">MSALLKPLTESISMLIMLLFLFLLIVIIEGVAKQSKQFLSTIFLFLILVIVTKHLVEAFTLMKDLASMFSHFFLGFIPLVSTVLVIVQSVISFVAWSPAIVFVLQLLVYVCDKLLIPSLFTALVFDVCTRLYPQVSFLKIAELIRKTVFSIIAASILLLSSILTFSSVAFFSIQETLSTPLKKVIEQNVPIIGSLLVEGMSLLKNFQSTATTITGFTTITALVLMSFYPAATLLIKAFTFKLAGAIAEPFVDSRISQLLDDIGKTLFILCAIGLVLAIGFIVIWLILFFIVQIGTGKSL</sequence>
<name>A0A0A3J3I1_9BACI</name>
<evidence type="ECO:0000313" key="2">
    <source>
        <dbReference type="EMBL" id="KGR81607.1"/>
    </source>
</evidence>
<dbReference type="Pfam" id="PF09546">
    <property type="entry name" value="Spore_III_AE"/>
    <property type="match status" value="1"/>
</dbReference>
<reference evidence="2 3" key="1">
    <citation type="submission" date="2014-02" db="EMBL/GenBank/DDBJ databases">
        <title>Draft genome sequence of Lysinibacillus odysseyi NBRC 100172.</title>
        <authorList>
            <person name="Zhang F."/>
            <person name="Wang G."/>
            <person name="Zhang L."/>
        </authorList>
    </citation>
    <scope>NUCLEOTIDE SEQUENCE [LARGE SCALE GENOMIC DNA]</scope>
    <source>
        <strain evidence="2 3">NBRC 100172</strain>
    </source>
</reference>
<protein>
    <recommendedName>
        <fullName evidence="4">Stage III sporulation protein AE</fullName>
    </recommendedName>
</protein>
<gene>
    <name evidence="2" type="ORF">CD32_19830</name>
</gene>
<evidence type="ECO:0000313" key="3">
    <source>
        <dbReference type="Proteomes" id="UP000030437"/>
    </source>
</evidence>
<proteinExistence type="predicted"/>
<keyword evidence="3" id="KW-1185">Reference proteome</keyword>
<feature type="transmembrane region" description="Helical" evidence="1">
    <location>
        <begin position="266"/>
        <end position="291"/>
    </location>
</feature>
<feature type="transmembrane region" description="Helical" evidence="1">
    <location>
        <begin position="213"/>
        <end position="235"/>
    </location>
</feature>
<organism evidence="2 3">
    <name type="scientific">Lysinibacillus odysseyi 34hs-1 = NBRC 100172</name>
    <dbReference type="NCBI Taxonomy" id="1220589"/>
    <lineage>
        <taxon>Bacteria</taxon>
        <taxon>Bacillati</taxon>
        <taxon>Bacillota</taxon>
        <taxon>Bacilli</taxon>
        <taxon>Bacillales</taxon>
        <taxon>Bacillaceae</taxon>
        <taxon>Lysinibacillus</taxon>
    </lineage>
</organism>
<keyword evidence="1" id="KW-0472">Membrane</keyword>
<dbReference type="AlphaFoldDB" id="A0A0A3J3I1"/>
<feature type="transmembrane region" description="Helical" evidence="1">
    <location>
        <begin position="68"/>
        <end position="87"/>
    </location>
</feature>